<feature type="compositionally biased region" description="Polar residues" evidence="2">
    <location>
        <begin position="249"/>
        <end position="264"/>
    </location>
</feature>
<evidence type="ECO:0000313" key="4">
    <source>
        <dbReference type="Proteomes" id="UP000278437"/>
    </source>
</evidence>
<evidence type="ECO:0000256" key="2">
    <source>
        <dbReference type="SAM" id="MobiDB-lite"/>
    </source>
</evidence>
<dbReference type="EMBL" id="CP020373">
    <property type="protein sequence ID" value="AZQ09398.1"/>
    <property type="molecule type" value="Genomic_DNA"/>
</dbReference>
<dbReference type="Pfam" id="PF04519">
    <property type="entry name" value="Bactofilin"/>
    <property type="match status" value="1"/>
</dbReference>
<protein>
    <submittedName>
        <fullName evidence="3">Polymer-forming cytoskeletal</fullName>
    </submittedName>
</protein>
<name>A0ABM7CZ76_9GAMM</name>
<evidence type="ECO:0000313" key="3">
    <source>
        <dbReference type="EMBL" id="AZQ09398.1"/>
    </source>
</evidence>
<keyword evidence="4" id="KW-1185">Reference proteome</keyword>
<gene>
    <name evidence="3" type="ORF">STH12_00246</name>
</gene>
<feature type="region of interest" description="Disordered" evidence="2">
    <location>
        <begin position="235"/>
        <end position="270"/>
    </location>
</feature>
<dbReference type="Proteomes" id="UP000278437">
    <property type="component" value="Chromosome"/>
</dbReference>
<dbReference type="InterPro" id="IPR007607">
    <property type="entry name" value="BacA/B"/>
</dbReference>
<reference evidence="4" key="1">
    <citation type="submission" date="2017-03" db="EMBL/GenBank/DDBJ databases">
        <title>Full genome sequence of a non-lethal Shewanella isolate that potentiates virulence of Vibio parahaemolyticus causing acute hepatopancreatic necrosis disease (AHPND) in shrimp.</title>
        <authorList>
            <person name="Prachumwat A."/>
            <person name="Sritunyalucksana K."/>
        </authorList>
    </citation>
    <scope>NUCLEOTIDE SEQUENCE [LARGE SCALE GENOMIC DNA]</scope>
    <source>
        <strain evidence="4">TH2012</strain>
    </source>
</reference>
<evidence type="ECO:0000256" key="1">
    <source>
        <dbReference type="ARBA" id="ARBA00044755"/>
    </source>
</evidence>
<organism evidence="3 4">
    <name type="scientific">Shewanella khirikhana</name>
    <dbReference type="NCBI Taxonomy" id="1965282"/>
    <lineage>
        <taxon>Bacteria</taxon>
        <taxon>Pseudomonadati</taxon>
        <taxon>Pseudomonadota</taxon>
        <taxon>Gammaproteobacteria</taxon>
        <taxon>Alteromonadales</taxon>
        <taxon>Shewanellaceae</taxon>
        <taxon>Shewanella</taxon>
    </lineage>
</organism>
<sequence>MNKGQGITFIGAGTRLEGELTLESAALVSGELRGKISSAGQIKIEPEGLIDGELNCHELRVCGTFRGKLRCQKLTIVHGGVVEGEVASNQMEIFDGGQFVGSRTRGPDAVDMPMPANAVLPQEGGKSHLKLVVGLAAAIGIGWLVVAKTPLIANISHSLQTLSASNTDAGDEKARAVLDNLIATETSAGMAQSDASQAGIVLEASGSLPAAGYFAEDSEAMDAANAMLLEQSFSENSAADADAEAEQGLQPQPSEGETADSAQESTAADSLATGAAANVTGSGTVVVDSDASAVGTQGAADVPVNAPVNRM</sequence>
<proteinExistence type="inferred from homology"/>
<dbReference type="PANTHER" id="PTHR35024:SF4">
    <property type="entry name" value="POLYMER-FORMING CYTOSKELETAL PROTEIN"/>
    <property type="match status" value="1"/>
</dbReference>
<accession>A0ABM7CZ76</accession>
<dbReference type="RefSeq" id="WP_237158704.1">
    <property type="nucleotide sequence ID" value="NZ_CP020373.1"/>
</dbReference>
<comment type="similarity">
    <text evidence="1">Belongs to the bactofilin family.</text>
</comment>
<dbReference type="PANTHER" id="PTHR35024">
    <property type="entry name" value="HYPOTHETICAL CYTOSOLIC PROTEIN"/>
    <property type="match status" value="1"/>
</dbReference>